<name>A0A1J6IN77_NICAT</name>
<keyword evidence="3" id="KW-1185">Reference proteome</keyword>
<dbReference type="Gramene" id="OIT06310">
    <property type="protein sequence ID" value="OIT06310"/>
    <property type="gene ID" value="A4A49_15866"/>
</dbReference>
<organism evidence="2 3">
    <name type="scientific">Nicotiana attenuata</name>
    <name type="common">Coyote tobacco</name>
    <dbReference type="NCBI Taxonomy" id="49451"/>
    <lineage>
        <taxon>Eukaryota</taxon>
        <taxon>Viridiplantae</taxon>
        <taxon>Streptophyta</taxon>
        <taxon>Embryophyta</taxon>
        <taxon>Tracheophyta</taxon>
        <taxon>Spermatophyta</taxon>
        <taxon>Magnoliopsida</taxon>
        <taxon>eudicotyledons</taxon>
        <taxon>Gunneridae</taxon>
        <taxon>Pentapetalae</taxon>
        <taxon>asterids</taxon>
        <taxon>lamiids</taxon>
        <taxon>Solanales</taxon>
        <taxon>Solanaceae</taxon>
        <taxon>Nicotianoideae</taxon>
        <taxon>Nicotianeae</taxon>
        <taxon>Nicotiana</taxon>
    </lineage>
</organism>
<protein>
    <submittedName>
        <fullName evidence="2">Transcriptional corepressor seuss</fullName>
    </submittedName>
</protein>
<feature type="region of interest" description="Disordered" evidence="1">
    <location>
        <begin position="1"/>
        <end position="81"/>
    </location>
</feature>
<proteinExistence type="predicted"/>
<sequence length="701" mass="79408">MSSDNIKLAPSTPLLDEQKLVARQQHEPKSRRRSQKFQQIQDSSMSAKQFHEENPKLLEDLDKETSKSRPSTSVLQSAEQQKTTVIIKRECSVPPMIPEHSLRKDKQPLIEDSFPPTFSQLNLASPPPNAFEMNLLSPPIISQVNLMWMLQQQMQLVRTAHEKRSEIVADGRSVYKPGMCVQRLKQYMYLQKQRPRDNDIGFWRNLVAEFFAPNAKIRTCFSLNKNRQRISCLFPQEAWYCEICEVRPTAGFELSAEVLPRVCKIKYDTGMLDELLYVDIPEEYYTPSGHIVLNYTKVTEESVYEAARVVREGRLKIVLSSDLKICIWEFCCSSHEVLIDRRSVNPQVHQLREAIQKYQAFVKSCSGIASEEFKRNSNKFTSSIRQLARVLDKSLINDLGYTKRYVRCLQTAEMVNGMKDLMDYSKKYGIGPAEAMARLYRQSLASSVTHNNSGVKEEPQQHAEQVQSYLYDDAKDEDSSVISYTPLSSNEETESSSLSHHAASPTASTASSKRLVHLVDIVESKRKKQMTNSGETSLLLASTEPVMNQPISTTPPFSSIRSFLVQPSSAERVVNSNATSVEPIEYLSSKVKVKEDVVTSQNIAAAEDAIDANVQKQKEKKNDDSGNYCYGFGTDDKSGYMEQLESDNLNGVSLFSGIHIGSPLNGTLMVNDTDHSNNQQFNDKLLYWNGEMDPIDDIQFD</sequence>
<dbReference type="Pfam" id="PF01803">
    <property type="entry name" value="LIM_bind"/>
    <property type="match status" value="1"/>
</dbReference>
<dbReference type="AlphaFoldDB" id="A0A1J6IN77"/>
<evidence type="ECO:0000313" key="2">
    <source>
        <dbReference type="EMBL" id="OIT06310.1"/>
    </source>
</evidence>
<dbReference type="Proteomes" id="UP000187609">
    <property type="component" value="Unassembled WGS sequence"/>
</dbReference>
<feature type="compositionally biased region" description="Basic and acidic residues" evidence="1">
    <location>
        <begin position="16"/>
        <end position="28"/>
    </location>
</feature>
<dbReference type="OrthoDB" id="1222581at2759"/>
<accession>A0A1J6IN77</accession>
<feature type="compositionally biased region" description="Basic and acidic residues" evidence="1">
    <location>
        <begin position="49"/>
        <end position="67"/>
    </location>
</feature>
<dbReference type="OMA" id="ICIWEFC"/>
<dbReference type="PANTHER" id="PTHR10378">
    <property type="entry name" value="LIM DOMAIN-BINDING PROTEIN"/>
    <property type="match status" value="1"/>
</dbReference>
<evidence type="ECO:0000256" key="1">
    <source>
        <dbReference type="SAM" id="MobiDB-lite"/>
    </source>
</evidence>
<feature type="compositionally biased region" description="Polar residues" evidence="1">
    <location>
        <begin position="36"/>
        <end position="47"/>
    </location>
</feature>
<comment type="caution">
    <text evidence="2">The sequence shown here is derived from an EMBL/GenBank/DDBJ whole genome shotgun (WGS) entry which is preliminary data.</text>
</comment>
<dbReference type="InterPro" id="IPR029005">
    <property type="entry name" value="LIM-bd/SEUSS"/>
</dbReference>
<feature type="compositionally biased region" description="Polar residues" evidence="1">
    <location>
        <begin position="68"/>
        <end position="81"/>
    </location>
</feature>
<dbReference type="STRING" id="49451.A0A1J6IN77"/>
<gene>
    <name evidence="2" type="primary">SEU_1</name>
    <name evidence="2" type="ORF">A4A49_15866</name>
</gene>
<dbReference type="KEGG" id="nau:109222983"/>
<evidence type="ECO:0000313" key="3">
    <source>
        <dbReference type="Proteomes" id="UP000187609"/>
    </source>
</evidence>
<dbReference type="GeneID" id="109222983"/>
<dbReference type="EMBL" id="MJEQ01037184">
    <property type="protein sequence ID" value="OIT06310.1"/>
    <property type="molecule type" value="Genomic_DNA"/>
</dbReference>
<feature type="region of interest" description="Disordered" evidence="1">
    <location>
        <begin position="486"/>
        <end position="510"/>
    </location>
</feature>
<reference evidence="2" key="1">
    <citation type="submission" date="2016-11" db="EMBL/GenBank/DDBJ databases">
        <title>The genome of Nicotiana attenuata.</title>
        <authorList>
            <person name="Xu S."/>
            <person name="Brockmoeller T."/>
            <person name="Gaquerel E."/>
            <person name="Navarro A."/>
            <person name="Kuhl H."/>
            <person name="Gase K."/>
            <person name="Ling Z."/>
            <person name="Zhou W."/>
            <person name="Kreitzer C."/>
            <person name="Stanke M."/>
            <person name="Tang H."/>
            <person name="Lyons E."/>
            <person name="Pandey P."/>
            <person name="Pandey S.P."/>
            <person name="Timmermann B."/>
            <person name="Baldwin I.T."/>
        </authorList>
    </citation>
    <scope>NUCLEOTIDE SEQUENCE [LARGE SCALE GENOMIC DNA]</scope>
    <source>
        <strain evidence="2">UT</strain>
    </source>
</reference>